<dbReference type="Pfam" id="PF01454">
    <property type="entry name" value="MAGE"/>
    <property type="match status" value="1"/>
</dbReference>
<dbReference type="PANTHER" id="PTHR11736:SF14">
    <property type="entry name" value="NSE3 HOMOLOG, SMC5-SMC6 COMPLEX COMPONENT"/>
    <property type="match status" value="1"/>
</dbReference>
<dbReference type="PROSITE" id="PS50838">
    <property type="entry name" value="MAGE"/>
    <property type="match status" value="1"/>
</dbReference>
<dbReference type="STRING" id="574566.I0YMR7"/>
<dbReference type="GO" id="GO:0005634">
    <property type="term" value="C:nucleus"/>
    <property type="evidence" value="ECO:0007669"/>
    <property type="project" value="TreeGrafter"/>
</dbReference>
<name>I0YMR7_COCSC</name>
<dbReference type="SMART" id="SM01373">
    <property type="entry name" value="MAGE"/>
    <property type="match status" value="1"/>
</dbReference>
<gene>
    <name evidence="2" type="ORF">COCSUDRAFT_44523</name>
</gene>
<comment type="caution">
    <text evidence="2">The sequence shown here is derived from an EMBL/GenBank/DDBJ whole genome shotgun (WGS) entry which is preliminary data.</text>
</comment>
<dbReference type="InterPro" id="IPR041899">
    <property type="entry name" value="MAGE_WH2"/>
</dbReference>
<dbReference type="Proteomes" id="UP000007264">
    <property type="component" value="Unassembled WGS sequence"/>
</dbReference>
<dbReference type="OrthoDB" id="205198at2759"/>
<proteinExistence type="predicted"/>
<dbReference type="PANTHER" id="PTHR11736">
    <property type="entry name" value="MELANOMA-ASSOCIATED ANTIGEN MAGE ANTIGEN"/>
    <property type="match status" value="1"/>
</dbReference>
<dbReference type="RefSeq" id="XP_005644230.1">
    <property type="nucleotide sequence ID" value="XM_005644173.1"/>
</dbReference>
<dbReference type="InterPro" id="IPR002190">
    <property type="entry name" value="MHD_dom"/>
</dbReference>
<dbReference type="KEGG" id="csl:COCSUDRAFT_44523"/>
<dbReference type="Gene3D" id="1.10.10.1200">
    <property type="entry name" value="MAGE homology domain, winged helix WH1 motif"/>
    <property type="match status" value="1"/>
</dbReference>
<dbReference type="Gene3D" id="1.10.10.1210">
    <property type="entry name" value="MAGE homology domain, winged helix WH2 motif"/>
    <property type="match status" value="1"/>
</dbReference>
<accession>I0YMR7</accession>
<dbReference type="eggNOG" id="KOG4562">
    <property type="taxonomic scope" value="Eukaryota"/>
</dbReference>
<sequence>MILQRDFYKAEAENVDNPQLSREESDQLVAAVVRFMLFRQHQKSDQLVRRDELGKLIQNTHRDGGRRSGNVSAYVIAQAQAQFPVIFGLEMKMVEILPASRAGGKAKGEATPSKAYVLRSLLPEAMRTTFVTSASADATPAFVLLVLSLINLAGGAISEDDLWRHLENVGVEAKVPHPSLGQPEHQLELMLKKRYILEQKQPSNEGPLKSYVLGENSIDEIQANEIKEFVDERLEAMEADAD</sequence>
<keyword evidence="3" id="KW-1185">Reference proteome</keyword>
<dbReference type="InterPro" id="IPR041898">
    <property type="entry name" value="MAGE_WH1"/>
</dbReference>
<dbReference type="AlphaFoldDB" id="I0YMR7"/>
<dbReference type="GeneID" id="17037658"/>
<evidence type="ECO:0000259" key="1">
    <source>
        <dbReference type="PROSITE" id="PS50838"/>
    </source>
</evidence>
<evidence type="ECO:0000313" key="3">
    <source>
        <dbReference type="Proteomes" id="UP000007264"/>
    </source>
</evidence>
<dbReference type="InterPro" id="IPR037445">
    <property type="entry name" value="MAGE"/>
</dbReference>
<evidence type="ECO:0000313" key="2">
    <source>
        <dbReference type="EMBL" id="EIE19686.1"/>
    </source>
</evidence>
<feature type="domain" description="MAGE" evidence="1">
    <location>
        <begin position="142"/>
        <end position="230"/>
    </location>
</feature>
<protein>
    <submittedName>
        <fullName evidence="2">MAGE protein</fullName>
    </submittedName>
</protein>
<reference evidence="2 3" key="1">
    <citation type="journal article" date="2012" name="Genome Biol.">
        <title>The genome of the polar eukaryotic microalga coccomyxa subellipsoidea reveals traits of cold adaptation.</title>
        <authorList>
            <person name="Blanc G."/>
            <person name="Agarkova I."/>
            <person name="Grimwood J."/>
            <person name="Kuo A."/>
            <person name="Brueggeman A."/>
            <person name="Dunigan D."/>
            <person name="Gurnon J."/>
            <person name="Ladunga I."/>
            <person name="Lindquist E."/>
            <person name="Lucas S."/>
            <person name="Pangilinan J."/>
            <person name="Proschold T."/>
            <person name="Salamov A."/>
            <person name="Schmutz J."/>
            <person name="Weeks D."/>
            <person name="Yamada T."/>
            <person name="Claverie J.M."/>
            <person name="Grigoriev I."/>
            <person name="Van Etten J."/>
            <person name="Lomsadze A."/>
            <person name="Borodovsky M."/>
        </authorList>
    </citation>
    <scope>NUCLEOTIDE SEQUENCE [LARGE SCALE GENOMIC DNA]</scope>
    <source>
        <strain evidence="2 3">C-169</strain>
    </source>
</reference>
<organism evidence="2 3">
    <name type="scientific">Coccomyxa subellipsoidea (strain C-169)</name>
    <name type="common">Green microalga</name>
    <dbReference type="NCBI Taxonomy" id="574566"/>
    <lineage>
        <taxon>Eukaryota</taxon>
        <taxon>Viridiplantae</taxon>
        <taxon>Chlorophyta</taxon>
        <taxon>core chlorophytes</taxon>
        <taxon>Trebouxiophyceae</taxon>
        <taxon>Trebouxiophyceae incertae sedis</taxon>
        <taxon>Coccomyxaceae</taxon>
        <taxon>Coccomyxa</taxon>
        <taxon>Coccomyxa subellipsoidea</taxon>
    </lineage>
</organism>
<dbReference type="EMBL" id="AGSI01000018">
    <property type="protein sequence ID" value="EIE19686.1"/>
    <property type="molecule type" value="Genomic_DNA"/>
</dbReference>